<feature type="transmembrane region" description="Helical" evidence="1">
    <location>
        <begin position="20"/>
        <end position="49"/>
    </location>
</feature>
<name>A0A537J6H8_9BACT</name>
<organism evidence="2 3">
    <name type="scientific">Candidatus Segetimicrobium genomatis</name>
    <dbReference type="NCBI Taxonomy" id="2569760"/>
    <lineage>
        <taxon>Bacteria</taxon>
        <taxon>Bacillati</taxon>
        <taxon>Candidatus Sysuimicrobiota</taxon>
        <taxon>Candidatus Sysuimicrobiia</taxon>
        <taxon>Candidatus Sysuimicrobiales</taxon>
        <taxon>Candidatus Segetimicrobiaceae</taxon>
        <taxon>Candidatus Segetimicrobium</taxon>
    </lineage>
</organism>
<keyword evidence="1" id="KW-0812">Transmembrane</keyword>
<evidence type="ECO:0000313" key="2">
    <source>
        <dbReference type="EMBL" id="TMI79083.1"/>
    </source>
</evidence>
<dbReference type="Proteomes" id="UP000320048">
    <property type="component" value="Unassembled WGS sequence"/>
</dbReference>
<sequence>MGWNVARPETLPRRRTAWPAAAALGIVLTFFGVVTAWLVVIAGVALLGVATAGWIGEVRYDLGGDRRDG</sequence>
<evidence type="ECO:0000313" key="3">
    <source>
        <dbReference type="Proteomes" id="UP000320048"/>
    </source>
</evidence>
<reference evidence="2 3" key="1">
    <citation type="journal article" date="2019" name="Nat. Microbiol.">
        <title>Mediterranean grassland soil C-N compound turnover is dependent on rainfall and depth, and is mediated by genomically divergent microorganisms.</title>
        <authorList>
            <person name="Diamond S."/>
            <person name="Andeer P.F."/>
            <person name="Li Z."/>
            <person name="Crits-Christoph A."/>
            <person name="Burstein D."/>
            <person name="Anantharaman K."/>
            <person name="Lane K.R."/>
            <person name="Thomas B.C."/>
            <person name="Pan C."/>
            <person name="Northen T.R."/>
            <person name="Banfield J.F."/>
        </authorList>
    </citation>
    <scope>NUCLEOTIDE SEQUENCE [LARGE SCALE GENOMIC DNA]</scope>
    <source>
        <strain evidence="2">NP_7</strain>
    </source>
</reference>
<keyword evidence="1" id="KW-1133">Transmembrane helix</keyword>
<dbReference type="AlphaFoldDB" id="A0A537J6H8"/>
<accession>A0A537J6H8</accession>
<proteinExistence type="predicted"/>
<evidence type="ECO:0000256" key="1">
    <source>
        <dbReference type="SAM" id="Phobius"/>
    </source>
</evidence>
<comment type="caution">
    <text evidence="2">The sequence shown here is derived from an EMBL/GenBank/DDBJ whole genome shotgun (WGS) entry which is preliminary data.</text>
</comment>
<keyword evidence="1" id="KW-0472">Membrane</keyword>
<gene>
    <name evidence="2" type="ORF">E6H04_11180</name>
</gene>
<dbReference type="EMBL" id="VBAO01000315">
    <property type="protein sequence ID" value="TMI79083.1"/>
    <property type="molecule type" value="Genomic_DNA"/>
</dbReference>
<protein>
    <recommendedName>
        <fullName evidence="4">Cytochrome aa3 subunit 4</fullName>
    </recommendedName>
</protein>
<evidence type="ECO:0008006" key="4">
    <source>
        <dbReference type="Google" id="ProtNLM"/>
    </source>
</evidence>
<dbReference type="Gene3D" id="1.10.287.70">
    <property type="match status" value="1"/>
</dbReference>